<feature type="domain" description="Saposin B-type" evidence="3">
    <location>
        <begin position="38"/>
        <end position="117"/>
    </location>
</feature>
<protein>
    <submittedName>
        <fullName evidence="5 6">Saposin B-type domain-containing protein</fullName>
    </submittedName>
</protein>
<keyword evidence="1" id="KW-1015">Disulfide bond</keyword>
<evidence type="ECO:0000259" key="3">
    <source>
        <dbReference type="PROSITE" id="PS50015"/>
    </source>
</evidence>
<keyword evidence="4" id="KW-1185">Reference proteome</keyword>
<dbReference type="WBParaSite" id="SSTP_0001237000.1">
    <property type="protein sequence ID" value="SSTP_0001237000.1"/>
    <property type="gene ID" value="SSTP_0001237000"/>
</dbReference>
<proteinExistence type="predicted"/>
<organism evidence="5">
    <name type="scientific">Strongyloides stercoralis</name>
    <name type="common">Threadworm</name>
    <dbReference type="NCBI Taxonomy" id="6248"/>
    <lineage>
        <taxon>Eukaryota</taxon>
        <taxon>Metazoa</taxon>
        <taxon>Ecdysozoa</taxon>
        <taxon>Nematoda</taxon>
        <taxon>Chromadorea</taxon>
        <taxon>Rhabditida</taxon>
        <taxon>Tylenchina</taxon>
        <taxon>Panagrolaimomorpha</taxon>
        <taxon>Strongyloidoidea</taxon>
        <taxon>Strongyloididae</taxon>
        <taxon>Strongyloides</taxon>
    </lineage>
</organism>
<accession>A0A0K0ESE1</accession>
<feature type="signal peptide" evidence="2">
    <location>
        <begin position="1"/>
        <end position="26"/>
    </location>
</feature>
<evidence type="ECO:0000256" key="2">
    <source>
        <dbReference type="SAM" id="SignalP"/>
    </source>
</evidence>
<dbReference type="SUPFAM" id="SSF47862">
    <property type="entry name" value="Saposin"/>
    <property type="match status" value="1"/>
</dbReference>
<dbReference type="Proteomes" id="UP000035681">
    <property type="component" value="Unplaced"/>
</dbReference>
<dbReference type="InterPro" id="IPR008139">
    <property type="entry name" value="SaposinB_dom"/>
</dbReference>
<sequence>MIKKRFYTISLIYVIFFLCLLNISKAKKDNDSSIKTSQSFTCDICSYSVMLCEKNYNESYTLINYQMLQYCHNLGRYSSNCKEITQKYLLKIYSAVHNPSINNEQICLLNNLCSDDNNFNHNDNY</sequence>
<evidence type="ECO:0000256" key="1">
    <source>
        <dbReference type="ARBA" id="ARBA00023157"/>
    </source>
</evidence>
<dbReference type="AlphaFoldDB" id="A0A0K0ESE1"/>
<dbReference type="Gene3D" id="1.10.225.10">
    <property type="entry name" value="Saposin-like"/>
    <property type="match status" value="1"/>
</dbReference>
<evidence type="ECO:0000313" key="6">
    <source>
        <dbReference type="WBParaSite" id="TCONS_00016466.p1"/>
    </source>
</evidence>
<dbReference type="PROSITE" id="PS50015">
    <property type="entry name" value="SAP_B"/>
    <property type="match status" value="1"/>
</dbReference>
<dbReference type="InterPro" id="IPR011001">
    <property type="entry name" value="Saposin-like"/>
</dbReference>
<evidence type="ECO:0000313" key="5">
    <source>
        <dbReference type="WBParaSite" id="SSTP_0001237000.1"/>
    </source>
</evidence>
<feature type="chain" id="PRO_5005328552" evidence="2">
    <location>
        <begin position="27"/>
        <end position="125"/>
    </location>
</feature>
<keyword evidence="2" id="KW-0732">Signal</keyword>
<reference evidence="5" key="1">
    <citation type="submission" date="2015-08" db="UniProtKB">
        <authorList>
            <consortium name="WormBaseParasite"/>
        </authorList>
    </citation>
    <scope>IDENTIFICATION</scope>
</reference>
<dbReference type="WBParaSite" id="TCONS_00016466.p1">
    <property type="protein sequence ID" value="TCONS_00016466.p1"/>
    <property type="gene ID" value="XLOC_011067"/>
</dbReference>
<name>A0A0K0ESE1_STRER</name>
<evidence type="ECO:0000313" key="4">
    <source>
        <dbReference type="Proteomes" id="UP000035681"/>
    </source>
</evidence>